<evidence type="ECO:0000313" key="1">
    <source>
        <dbReference type="EMBL" id="OXA97800.1"/>
    </source>
</evidence>
<dbReference type="RefSeq" id="WP_089052125.1">
    <property type="nucleotide sequence ID" value="NZ_JBEWQG010000007.1"/>
</dbReference>
<reference evidence="1 2" key="1">
    <citation type="submission" date="2016-11" db="EMBL/GenBank/DDBJ databases">
        <title>Whole genomes of Flavobacteriaceae.</title>
        <authorList>
            <person name="Stine C."/>
            <person name="Li C."/>
            <person name="Tadesse D."/>
        </authorList>
    </citation>
    <scope>NUCLEOTIDE SEQUENCE [LARGE SCALE GENOMIC DNA]</scope>
    <source>
        <strain evidence="1 2">ATCC 29551</strain>
    </source>
</reference>
<comment type="caution">
    <text evidence="1">The sequence shown here is derived from an EMBL/GenBank/DDBJ whole genome shotgun (WGS) entry which is preliminary data.</text>
</comment>
<evidence type="ECO:0000313" key="2">
    <source>
        <dbReference type="Proteomes" id="UP000198424"/>
    </source>
</evidence>
<keyword evidence="2" id="KW-1185">Reference proteome</keyword>
<accession>A0ABX4CM65</accession>
<dbReference type="Proteomes" id="UP000198424">
    <property type="component" value="Unassembled WGS sequence"/>
</dbReference>
<dbReference type="EMBL" id="MUGY01000002">
    <property type="protein sequence ID" value="OXA97800.1"/>
    <property type="molecule type" value="Genomic_DNA"/>
</dbReference>
<name>A0ABX4CM65_FLAHY</name>
<gene>
    <name evidence="1" type="ORF">B0A62_02790</name>
</gene>
<sequence>MKYYQIGITADPKIVGVKNGIYQVEINENAIEKDEKFRFFLDFFDYENSHFWKRQDEVNSIKIPSVPAKLLKNAILTDIMGYTPNITFLNELYSDKFINILKEFNIGRYTTFEVKIANIIEKYYLIFIETITLEDINFKKSIIYTGHKIRKNVEYKKIDNFQGYNEFKNIYPIHDFEKISISKEYLGRDVINIQASVRPFYSERLIDFLLDCNITNLYVSYDKSIELDFC</sequence>
<proteinExistence type="predicted"/>
<protein>
    <submittedName>
        <fullName evidence="1">Uncharacterized protein</fullName>
    </submittedName>
</protein>
<organism evidence="1 2">
    <name type="scientific">Flavobacterium hydatis</name>
    <name type="common">Cytophaga aquatilis</name>
    <dbReference type="NCBI Taxonomy" id="991"/>
    <lineage>
        <taxon>Bacteria</taxon>
        <taxon>Pseudomonadati</taxon>
        <taxon>Bacteroidota</taxon>
        <taxon>Flavobacteriia</taxon>
        <taxon>Flavobacteriales</taxon>
        <taxon>Flavobacteriaceae</taxon>
        <taxon>Flavobacterium</taxon>
    </lineage>
</organism>